<dbReference type="Proteomes" id="UP000013243">
    <property type="component" value="Chromosome"/>
</dbReference>
<sequence length="91" mass="10369">MQSALGALDEKLDALDTMTEVNSFLVSALREHEQELIRMSPQETREMLRQKARAYYRVDGGERPNPKALDLLEKTLGSGHTAEIIQFPVRR</sequence>
<name>A0A1B0ZZJ4_9RHOB</name>
<evidence type="ECO:0000313" key="1">
    <source>
        <dbReference type="EMBL" id="ANP39765.1"/>
    </source>
</evidence>
<protein>
    <submittedName>
        <fullName evidence="1">Uncharacterized protein</fullName>
    </submittedName>
</protein>
<dbReference type="EMBL" id="CP015230">
    <property type="protein sequence ID" value="ANP39765.1"/>
    <property type="molecule type" value="Genomic_DNA"/>
</dbReference>
<organism evidence="1 2">
    <name type="scientific">Tritonibacter mobilis F1926</name>
    <dbReference type="NCBI Taxonomy" id="1265309"/>
    <lineage>
        <taxon>Bacteria</taxon>
        <taxon>Pseudomonadati</taxon>
        <taxon>Pseudomonadota</taxon>
        <taxon>Alphaproteobacteria</taxon>
        <taxon>Rhodobacterales</taxon>
        <taxon>Paracoccaceae</taxon>
        <taxon>Tritonibacter</taxon>
    </lineage>
</organism>
<dbReference type="KEGG" id="rmb:K529_003205"/>
<dbReference type="OrthoDB" id="7866330at2"/>
<proteinExistence type="predicted"/>
<reference evidence="1 2" key="1">
    <citation type="journal article" date="2016" name="ISME J.">
        <title>Global occurrence and heterogeneity of the Roseobacter-clade species Ruegeria mobilis.</title>
        <authorList>
            <person name="Sonnenschein E."/>
            <person name="Gram L."/>
        </authorList>
    </citation>
    <scope>NUCLEOTIDE SEQUENCE [LARGE SCALE GENOMIC DNA]</scope>
    <source>
        <strain evidence="1 2">F1926</strain>
    </source>
</reference>
<dbReference type="AlphaFoldDB" id="A0A1B0ZZJ4"/>
<dbReference type="STRING" id="1265309.K529_003205"/>
<gene>
    <name evidence="1" type="ORF">K529_003205</name>
</gene>
<evidence type="ECO:0000313" key="2">
    <source>
        <dbReference type="Proteomes" id="UP000013243"/>
    </source>
</evidence>
<accession>A0A1B0ZZJ4</accession>